<protein>
    <recommendedName>
        <fullName evidence="6">Probable sugar-binding periplasmic protein</fullName>
    </recommendedName>
</protein>
<keyword evidence="3" id="KW-0813">Transport</keyword>
<evidence type="ECO:0000256" key="1">
    <source>
        <dbReference type="ARBA" id="ARBA00004196"/>
    </source>
</evidence>
<keyword evidence="8" id="KW-1185">Reference proteome</keyword>
<evidence type="ECO:0000256" key="6">
    <source>
        <dbReference type="ARBA" id="ARBA00049753"/>
    </source>
</evidence>
<dbReference type="Gene3D" id="3.40.190.10">
    <property type="entry name" value="Periplasmic binding protein-like II"/>
    <property type="match status" value="1"/>
</dbReference>
<comment type="function">
    <text evidence="5">Part of a binding-protein-dependent transport system for a sugar.</text>
</comment>
<evidence type="ECO:0000256" key="2">
    <source>
        <dbReference type="ARBA" id="ARBA00008520"/>
    </source>
</evidence>
<gene>
    <name evidence="7" type="ORF">Phou_057590</name>
</gene>
<reference evidence="7 8" key="1">
    <citation type="submission" date="2020-03" db="EMBL/GenBank/DDBJ databases">
        <title>Whole genome shotgun sequence of Phytohabitans houttuyneae NBRC 108639.</title>
        <authorList>
            <person name="Komaki H."/>
            <person name="Tamura T."/>
        </authorList>
    </citation>
    <scope>NUCLEOTIDE SEQUENCE [LARGE SCALE GENOMIC DNA]</scope>
    <source>
        <strain evidence="7 8">NBRC 108639</strain>
    </source>
</reference>
<reference evidence="7 8" key="2">
    <citation type="submission" date="2020-03" db="EMBL/GenBank/DDBJ databases">
        <authorList>
            <person name="Ichikawa N."/>
            <person name="Kimura A."/>
            <person name="Kitahashi Y."/>
            <person name="Uohara A."/>
        </authorList>
    </citation>
    <scope>NUCLEOTIDE SEQUENCE [LARGE SCALE GENOMIC DNA]</scope>
    <source>
        <strain evidence="7 8">NBRC 108639</strain>
    </source>
</reference>
<evidence type="ECO:0000256" key="4">
    <source>
        <dbReference type="ARBA" id="ARBA00022729"/>
    </source>
</evidence>
<comment type="subcellular location">
    <subcellularLocation>
        <location evidence="1">Cell envelope</location>
    </subcellularLocation>
</comment>
<name>A0A6V8KHJ5_9ACTN</name>
<evidence type="ECO:0000256" key="5">
    <source>
        <dbReference type="ARBA" id="ARBA00049629"/>
    </source>
</evidence>
<dbReference type="Proteomes" id="UP000482800">
    <property type="component" value="Unassembled WGS sequence"/>
</dbReference>
<comment type="caution">
    <text evidence="7">The sequence shown here is derived from an EMBL/GenBank/DDBJ whole genome shotgun (WGS) entry which is preliminary data.</text>
</comment>
<evidence type="ECO:0000313" key="7">
    <source>
        <dbReference type="EMBL" id="GFJ81579.1"/>
    </source>
</evidence>
<dbReference type="RefSeq" id="WP_218579222.1">
    <property type="nucleotide sequence ID" value="NZ_BAABGO010000031.1"/>
</dbReference>
<dbReference type="EMBL" id="BLPF01000002">
    <property type="protein sequence ID" value="GFJ81579.1"/>
    <property type="molecule type" value="Genomic_DNA"/>
</dbReference>
<dbReference type="PANTHER" id="PTHR43649:SF28">
    <property type="entry name" value="BINDING PROTEIN COMPONENT OF ABC SUGAR TRANSPORTER-RELATED"/>
    <property type="match status" value="1"/>
</dbReference>
<organism evidence="7 8">
    <name type="scientific">Phytohabitans houttuyneae</name>
    <dbReference type="NCBI Taxonomy" id="1076126"/>
    <lineage>
        <taxon>Bacteria</taxon>
        <taxon>Bacillati</taxon>
        <taxon>Actinomycetota</taxon>
        <taxon>Actinomycetes</taxon>
        <taxon>Micromonosporales</taxon>
        <taxon>Micromonosporaceae</taxon>
    </lineage>
</organism>
<dbReference type="PANTHER" id="PTHR43649">
    <property type="entry name" value="ARABINOSE-BINDING PROTEIN-RELATED"/>
    <property type="match status" value="1"/>
</dbReference>
<dbReference type="GO" id="GO:0030313">
    <property type="term" value="C:cell envelope"/>
    <property type="evidence" value="ECO:0007669"/>
    <property type="project" value="UniProtKB-SubCell"/>
</dbReference>
<dbReference type="SUPFAM" id="SSF53850">
    <property type="entry name" value="Periplasmic binding protein-like II"/>
    <property type="match status" value="1"/>
</dbReference>
<keyword evidence="4" id="KW-0732">Signal</keyword>
<comment type="similarity">
    <text evidence="2">Belongs to the bacterial solute-binding protein 1 family.</text>
</comment>
<dbReference type="InterPro" id="IPR006059">
    <property type="entry name" value="SBP"/>
</dbReference>
<dbReference type="InterPro" id="IPR050490">
    <property type="entry name" value="Bact_solute-bd_prot1"/>
</dbReference>
<sequence>MAVLVALALTATAAACGGDSDDSSSSGKTLVMWTFKQSHVKALEKVAEGFAQETGVTVKVEAYGPDDVFVTKVQAAAQTKNLPDLFEVHTTGDDFAWGAAGLLTDLAKDVDDAWLNSYLPTVRQDGLVNDEFYQKSLAQDAKTKGIQVGQRWSVPLTIGTFGIVYANKQRLTDAGVTTAPTTWEDFISTLQKVKAKNPDNGGVTIGFKAPTTGLEWFMQPMAYGLLGPDKFHALFGKDKSSNFSSPAGTQVLETYGQITPYWQAGTQSLDIDAADLAFAQGKSSFDIGGTFTLAFLAQNGMDPSNVVTFPVPAPANGAVKDLSLAPFTLTGVSVSATTKNRDGAIQWLKYLAKADVSATFAKEALDIPPTDLGADPSTAVGPVLGAMIASFGSGPSAYNPGDTSYRPGAYDGVPVASTLMDFSPLKKKSAADTGAQMAKQIDAFWAKQ</sequence>
<dbReference type="Pfam" id="PF13416">
    <property type="entry name" value="SBP_bac_8"/>
    <property type="match status" value="1"/>
</dbReference>
<evidence type="ECO:0000256" key="3">
    <source>
        <dbReference type="ARBA" id="ARBA00022448"/>
    </source>
</evidence>
<evidence type="ECO:0000313" key="8">
    <source>
        <dbReference type="Proteomes" id="UP000482800"/>
    </source>
</evidence>
<accession>A0A6V8KHJ5</accession>
<dbReference type="AlphaFoldDB" id="A0A6V8KHJ5"/>
<proteinExistence type="inferred from homology"/>